<dbReference type="AlphaFoldDB" id="A0A8H5AUG9"/>
<reference evidence="1 2" key="1">
    <citation type="journal article" date="2020" name="ISME J.">
        <title>Uncovering the hidden diversity of litter-decomposition mechanisms in mushroom-forming fungi.</title>
        <authorList>
            <person name="Floudas D."/>
            <person name="Bentzer J."/>
            <person name="Ahren D."/>
            <person name="Johansson T."/>
            <person name="Persson P."/>
            <person name="Tunlid A."/>
        </authorList>
    </citation>
    <scope>NUCLEOTIDE SEQUENCE [LARGE SCALE GENOMIC DNA]</scope>
    <source>
        <strain evidence="1 2">CBS 101986</strain>
    </source>
</reference>
<dbReference type="SUPFAM" id="SSF52047">
    <property type="entry name" value="RNI-like"/>
    <property type="match status" value="1"/>
</dbReference>
<name>A0A8H5AUG9_9AGAR</name>
<protein>
    <recommendedName>
        <fullName evidence="3">F-box domain-containing protein</fullName>
    </recommendedName>
</protein>
<dbReference type="InterPro" id="IPR032675">
    <property type="entry name" value="LRR_dom_sf"/>
</dbReference>
<gene>
    <name evidence="1" type="ORF">D9619_007922</name>
</gene>
<comment type="caution">
    <text evidence="1">The sequence shown here is derived from an EMBL/GenBank/DDBJ whole genome shotgun (WGS) entry which is preliminary data.</text>
</comment>
<dbReference type="EMBL" id="JAACJJ010000057">
    <property type="protein sequence ID" value="KAF5310996.1"/>
    <property type="molecule type" value="Genomic_DNA"/>
</dbReference>
<dbReference type="OrthoDB" id="3232239at2759"/>
<evidence type="ECO:0000313" key="1">
    <source>
        <dbReference type="EMBL" id="KAF5310996.1"/>
    </source>
</evidence>
<accession>A0A8H5AUG9</accession>
<proteinExistence type="predicted"/>
<evidence type="ECO:0008006" key="3">
    <source>
        <dbReference type="Google" id="ProtNLM"/>
    </source>
</evidence>
<keyword evidence="2" id="KW-1185">Reference proteome</keyword>
<organism evidence="1 2">
    <name type="scientific">Psilocybe cf. subviscida</name>
    <dbReference type="NCBI Taxonomy" id="2480587"/>
    <lineage>
        <taxon>Eukaryota</taxon>
        <taxon>Fungi</taxon>
        <taxon>Dikarya</taxon>
        <taxon>Basidiomycota</taxon>
        <taxon>Agaricomycotina</taxon>
        <taxon>Agaricomycetes</taxon>
        <taxon>Agaricomycetidae</taxon>
        <taxon>Agaricales</taxon>
        <taxon>Agaricineae</taxon>
        <taxon>Strophariaceae</taxon>
        <taxon>Psilocybe</taxon>
    </lineage>
</organism>
<dbReference type="Proteomes" id="UP000567179">
    <property type="component" value="Unassembled WGS sequence"/>
</dbReference>
<evidence type="ECO:0000313" key="2">
    <source>
        <dbReference type="Proteomes" id="UP000567179"/>
    </source>
</evidence>
<sequence length="395" mass="45187">MTQHPLPFEVLYHIIDDVDNKGDLRSISLASRALRDEGQRALFRHTGTLKIELPELSGNRFLDSIIASPHRLAHAVHSFEAHLVWERRPVGRKCGFDRGYMPDPTNLENIVKFIDKLERALMLMTNLKSLSIMAMRNKVLLESVPPLPRILRRCTFQLHEFCWEHVRSDDELIISEFLPHQSALRSFGLLSKQCINLRNRVQYSRAFHLYTATGRLNLNLETLCGPPEMTLGLLNCMDGKPSRIRYLRWTIGAERIGSPAESPNLKILGKIRLFHVDYNILNDQESEYCRILSFPFLDDLRVLRFRTSSFRKITQEHINTLCRLPKLQVLVIVDPMGIMKAHDDQAQTVVENLFSCCSNLEYIDVETSATGLLQMGNTAGITDTTFVEIDGDDTG</sequence>
<dbReference type="Gene3D" id="3.80.10.10">
    <property type="entry name" value="Ribonuclease Inhibitor"/>
    <property type="match status" value="1"/>
</dbReference>